<feature type="coiled-coil region" evidence="2">
    <location>
        <begin position="155"/>
        <end position="186"/>
    </location>
</feature>
<evidence type="ECO:0000313" key="5">
    <source>
        <dbReference type="EMBL" id="CAG5123998.1"/>
    </source>
</evidence>
<evidence type="ECO:0008006" key="7">
    <source>
        <dbReference type="Google" id="ProtNLM"/>
    </source>
</evidence>
<accession>A0A8S3Z717</accession>
<sequence>FDRNLQGRLTYNLSRPSSLLTNIVYTNDQNHLSSSVQLGTRSSYVSLSYTRSFPESNSKVRTAVRMGTLGGMVECSVEKKLTDFSHIGGTLLVGVPQGVHLKLKLLRGQQTFFFPIYLSDNLNPSAMLYGALLPFAAYYIVRKLIVEPIILQQKLIDVEKNKEEYADKMAQKKSEAEKAVELMKESYDRCVEQEERKSGLVIIKAMYGKLQSSDDGEIKEQTCIDVTIPVQSLVKDSKLILPETSSKSGLPGFYDPVIGEQKKLYLRYKFRGRLHQVFVSDTEPVRLPQQ</sequence>
<dbReference type="PANTHER" id="PTHR44157:SF1">
    <property type="entry name" value="DNAJ HOMOLOG SUBFAMILY C MEMBER 11"/>
    <property type="match status" value="1"/>
</dbReference>
<proteinExistence type="predicted"/>
<evidence type="ECO:0000313" key="6">
    <source>
        <dbReference type="Proteomes" id="UP000678393"/>
    </source>
</evidence>
<evidence type="ECO:0000259" key="3">
    <source>
        <dbReference type="Pfam" id="PF11875"/>
    </source>
</evidence>
<feature type="non-terminal residue" evidence="5">
    <location>
        <position position="290"/>
    </location>
</feature>
<evidence type="ECO:0000259" key="4">
    <source>
        <dbReference type="Pfam" id="PF22774"/>
    </source>
</evidence>
<name>A0A8S3Z717_9EUPU</name>
<dbReference type="Pfam" id="PF11875">
    <property type="entry name" value="DnaJ-like_C11_C"/>
    <property type="match status" value="1"/>
</dbReference>
<dbReference type="Pfam" id="PF22774">
    <property type="entry name" value="DNAJC11_beta-barrel"/>
    <property type="match status" value="1"/>
</dbReference>
<feature type="domain" description="DnaJ-like protein C11 C-terminal" evidence="3">
    <location>
        <begin position="161"/>
        <end position="288"/>
    </location>
</feature>
<evidence type="ECO:0000256" key="2">
    <source>
        <dbReference type="SAM" id="Coils"/>
    </source>
</evidence>
<dbReference type="PANTHER" id="PTHR44157">
    <property type="entry name" value="DNAJ HOMOLOG SUBFAMILY C MEMBER 11"/>
    <property type="match status" value="1"/>
</dbReference>
<dbReference type="Proteomes" id="UP000678393">
    <property type="component" value="Unassembled WGS sequence"/>
</dbReference>
<dbReference type="OrthoDB" id="18010at2759"/>
<dbReference type="AlphaFoldDB" id="A0A8S3Z717"/>
<feature type="non-terminal residue" evidence="5">
    <location>
        <position position="1"/>
    </location>
</feature>
<reference evidence="5" key="1">
    <citation type="submission" date="2021-04" db="EMBL/GenBank/DDBJ databases">
        <authorList>
            <consortium name="Molecular Ecology Group"/>
        </authorList>
    </citation>
    <scope>NUCLEOTIDE SEQUENCE</scope>
</reference>
<gene>
    <name evidence="5" type="ORF">CUNI_LOCUS9556</name>
</gene>
<comment type="caution">
    <text evidence="5">The sequence shown here is derived from an EMBL/GenBank/DDBJ whole genome shotgun (WGS) entry which is preliminary data.</text>
</comment>
<dbReference type="InterPro" id="IPR024586">
    <property type="entry name" value="DnaJ-like_C11_C"/>
</dbReference>
<keyword evidence="2" id="KW-0175">Coiled coil</keyword>
<keyword evidence="6" id="KW-1185">Reference proteome</keyword>
<dbReference type="GO" id="GO:0005739">
    <property type="term" value="C:mitochondrion"/>
    <property type="evidence" value="ECO:0007669"/>
    <property type="project" value="GOC"/>
</dbReference>
<dbReference type="EMBL" id="CAJHNH020001669">
    <property type="protein sequence ID" value="CAG5123998.1"/>
    <property type="molecule type" value="Genomic_DNA"/>
</dbReference>
<evidence type="ECO:0000256" key="1">
    <source>
        <dbReference type="ARBA" id="ARBA00023186"/>
    </source>
</evidence>
<dbReference type="InterPro" id="IPR052243">
    <property type="entry name" value="Mito_inner_membrane_organizer"/>
</dbReference>
<dbReference type="InterPro" id="IPR055225">
    <property type="entry name" value="DNAJC11-like_beta-barrel"/>
</dbReference>
<organism evidence="5 6">
    <name type="scientific">Candidula unifasciata</name>
    <dbReference type="NCBI Taxonomy" id="100452"/>
    <lineage>
        <taxon>Eukaryota</taxon>
        <taxon>Metazoa</taxon>
        <taxon>Spiralia</taxon>
        <taxon>Lophotrochozoa</taxon>
        <taxon>Mollusca</taxon>
        <taxon>Gastropoda</taxon>
        <taxon>Heterobranchia</taxon>
        <taxon>Euthyneura</taxon>
        <taxon>Panpulmonata</taxon>
        <taxon>Eupulmonata</taxon>
        <taxon>Stylommatophora</taxon>
        <taxon>Helicina</taxon>
        <taxon>Helicoidea</taxon>
        <taxon>Geomitridae</taxon>
        <taxon>Candidula</taxon>
    </lineage>
</organism>
<keyword evidence="1" id="KW-0143">Chaperone</keyword>
<protein>
    <recommendedName>
        <fullName evidence="7">DnaJ-like protein C11 C-terminal domain-containing protein</fullName>
    </recommendedName>
</protein>
<dbReference type="GO" id="GO:0042407">
    <property type="term" value="P:cristae formation"/>
    <property type="evidence" value="ECO:0007669"/>
    <property type="project" value="TreeGrafter"/>
</dbReference>
<feature type="domain" description="DNAJC11-like beta-barrel" evidence="4">
    <location>
        <begin position="14"/>
        <end position="112"/>
    </location>
</feature>